<feature type="domain" description="BOD1/SHG1" evidence="2">
    <location>
        <begin position="9"/>
        <end position="107"/>
    </location>
</feature>
<dbReference type="Pfam" id="PF05205">
    <property type="entry name" value="COMPASS-Shg1"/>
    <property type="match status" value="1"/>
</dbReference>
<feature type="compositionally biased region" description="Polar residues" evidence="1">
    <location>
        <begin position="143"/>
        <end position="154"/>
    </location>
</feature>
<evidence type="ECO:0000313" key="4">
    <source>
        <dbReference type="Proteomes" id="UP000284842"/>
    </source>
</evidence>
<feature type="compositionally biased region" description="Polar residues" evidence="1">
    <location>
        <begin position="165"/>
        <end position="190"/>
    </location>
</feature>
<organism evidence="3 4">
    <name type="scientific">Panaeolus cyanescens</name>
    <dbReference type="NCBI Taxonomy" id="181874"/>
    <lineage>
        <taxon>Eukaryota</taxon>
        <taxon>Fungi</taxon>
        <taxon>Dikarya</taxon>
        <taxon>Basidiomycota</taxon>
        <taxon>Agaricomycotina</taxon>
        <taxon>Agaricomycetes</taxon>
        <taxon>Agaricomycetidae</taxon>
        <taxon>Agaricales</taxon>
        <taxon>Agaricineae</taxon>
        <taxon>Galeropsidaceae</taxon>
        <taxon>Panaeolus</taxon>
    </lineage>
</organism>
<dbReference type="EMBL" id="NHTK01001168">
    <property type="protein sequence ID" value="PPR02500.1"/>
    <property type="molecule type" value="Genomic_DNA"/>
</dbReference>
<sequence>MSINTPAALVESFKKSGEFERLRRELLIQFQQDDAYSGLKSKIDEIVRQRFADSPMLLYLSPENAFDEVGKEVARQVNSRAATSEAKVLSDPSFLSALQASIQKVLDDEKQTKDSQVTDSVAAASDSNDMRTPVAEHVRDKNAASTSTSDPVTSHSHEPAGHSMTIETGSSTAGGVNNMTSTAEAPNDASNVGMPHFDSNKEPESKPAITGIIRQEISGSSSADLPDIGSNSQGDGTSADDVVMADV</sequence>
<reference evidence="3 4" key="1">
    <citation type="journal article" date="2018" name="Evol. Lett.">
        <title>Horizontal gene cluster transfer increased hallucinogenic mushroom diversity.</title>
        <authorList>
            <person name="Reynolds H.T."/>
            <person name="Vijayakumar V."/>
            <person name="Gluck-Thaler E."/>
            <person name="Korotkin H.B."/>
            <person name="Matheny P.B."/>
            <person name="Slot J.C."/>
        </authorList>
    </citation>
    <scope>NUCLEOTIDE SEQUENCE [LARGE SCALE GENOMIC DNA]</scope>
    <source>
        <strain evidence="3 4">2629</strain>
    </source>
</reference>
<dbReference type="InterPro" id="IPR055264">
    <property type="entry name" value="BOD1/SHG1_dom"/>
</dbReference>
<feature type="compositionally biased region" description="Polar residues" evidence="1">
    <location>
        <begin position="217"/>
        <end position="236"/>
    </location>
</feature>
<proteinExistence type="predicted"/>
<feature type="region of interest" description="Disordered" evidence="1">
    <location>
        <begin position="107"/>
        <end position="247"/>
    </location>
</feature>
<gene>
    <name evidence="3" type="ORF">CVT24_002047</name>
</gene>
<dbReference type="AlphaFoldDB" id="A0A409YHM4"/>
<dbReference type="InParanoid" id="A0A409YHM4"/>
<dbReference type="Proteomes" id="UP000284842">
    <property type="component" value="Unassembled WGS sequence"/>
</dbReference>
<evidence type="ECO:0000256" key="1">
    <source>
        <dbReference type="SAM" id="MobiDB-lite"/>
    </source>
</evidence>
<accession>A0A409YHM4</accession>
<dbReference type="OrthoDB" id="5579731at2759"/>
<protein>
    <recommendedName>
        <fullName evidence="2">BOD1/SHG1 domain-containing protein</fullName>
    </recommendedName>
</protein>
<dbReference type="STRING" id="181874.A0A409YHM4"/>
<name>A0A409YHM4_9AGAR</name>
<keyword evidence="4" id="KW-1185">Reference proteome</keyword>
<comment type="caution">
    <text evidence="3">The sequence shown here is derived from an EMBL/GenBank/DDBJ whole genome shotgun (WGS) entry which is preliminary data.</text>
</comment>
<evidence type="ECO:0000259" key="2">
    <source>
        <dbReference type="Pfam" id="PF05205"/>
    </source>
</evidence>
<evidence type="ECO:0000313" key="3">
    <source>
        <dbReference type="EMBL" id="PPR02500.1"/>
    </source>
</evidence>